<name>A0AAV1B2U7_VICFA</name>
<keyword evidence="1" id="KW-0479">Metal-binding</keyword>
<keyword evidence="2" id="KW-0863">Zinc-finger</keyword>
<sequence>MKSHFNIYFIKVQIYGSKIMAMLPCSDANHDFSSCPPQYQHQWERYGHASNTLNSPSLVTLLEKQEHETDRFLRIQNDKLKFMLEYQRERQEGAVRRMEIYWQQILKRKDEEIAKGAKKKQELENILRSLENEKMKLKRVAEEKGAMAMDLHNKLKEGKKRIRMLVANNDAESCCGENEEARAEKRVRQGSNNSMCCPMCNTNSPGVLFLPCRHISSCKACEALLNTCLICGIAKKGAIEIQSLISDGY</sequence>
<protein>
    <recommendedName>
        <fullName evidence="7">RING-type domain-containing protein</fullName>
    </recommendedName>
</protein>
<evidence type="ECO:0000256" key="1">
    <source>
        <dbReference type="ARBA" id="ARBA00022723"/>
    </source>
</evidence>
<proteinExistence type="predicted"/>
<dbReference type="PANTHER" id="PTHR42647:SF6">
    <property type="entry name" value="RING-TYPE DOMAIN-CONTAINING PROTEIN"/>
    <property type="match status" value="1"/>
</dbReference>
<dbReference type="EMBL" id="OX451741">
    <property type="protein sequence ID" value="CAI8616886.1"/>
    <property type="molecule type" value="Genomic_DNA"/>
</dbReference>
<keyword evidence="4" id="KW-0175">Coiled coil</keyword>
<dbReference type="GO" id="GO:0008270">
    <property type="term" value="F:zinc ion binding"/>
    <property type="evidence" value="ECO:0007669"/>
    <property type="project" value="UniProtKB-KW"/>
</dbReference>
<gene>
    <name evidence="5" type="ORF">VFH_VI050200</name>
</gene>
<evidence type="ECO:0000256" key="2">
    <source>
        <dbReference type="ARBA" id="ARBA00022771"/>
    </source>
</evidence>
<keyword evidence="3" id="KW-0862">Zinc</keyword>
<evidence type="ECO:0000256" key="4">
    <source>
        <dbReference type="SAM" id="Coils"/>
    </source>
</evidence>
<feature type="coiled-coil region" evidence="4">
    <location>
        <begin position="106"/>
        <end position="147"/>
    </location>
</feature>
<dbReference type="GO" id="GO:0004842">
    <property type="term" value="F:ubiquitin-protein transferase activity"/>
    <property type="evidence" value="ECO:0007669"/>
    <property type="project" value="TreeGrafter"/>
</dbReference>
<dbReference type="Gene3D" id="3.30.40.10">
    <property type="entry name" value="Zinc/RING finger domain, C3HC4 (zinc finger)"/>
    <property type="match status" value="1"/>
</dbReference>
<dbReference type="InterPro" id="IPR013083">
    <property type="entry name" value="Znf_RING/FYVE/PHD"/>
</dbReference>
<accession>A0AAV1B2U7</accession>
<dbReference type="PIRSF" id="PIRSF036836">
    <property type="entry name" value="RNase_bind_SBP1"/>
    <property type="match status" value="1"/>
</dbReference>
<dbReference type="AlphaFoldDB" id="A0AAV1B2U7"/>
<dbReference type="Proteomes" id="UP001157006">
    <property type="component" value="Chromosome 6"/>
</dbReference>
<evidence type="ECO:0000313" key="5">
    <source>
        <dbReference type="EMBL" id="CAI8616886.1"/>
    </source>
</evidence>
<evidence type="ECO:0008006" key="7">
    <source>
        <dbReference type="Google" id="ProtNLM"/>
    </source>
</evidence>
<keyword evidence="6" id="KW-1185">Reference proteome</keyword>
<organism evidence="5 6">
    <name type="scientific">Vicia faba</name>
    <name type="common">Broad bean</name>
    <name type="synonym">Faba vulgaris</name>
    <dbReference type="NCBI Taxonomy" id="3906"/>
    <lineage>
        <taxon>Eukaryota</taxon>
        <taxon>Viridiplantae</taxon>
        <taxon>Streptophyta</taxon>
        <taxon>Embryophyta</taxon>
        <taxon>Tracheophyta</taxon>
        <taxon>Spermatophyta</taxon>
        <taxon>Magnoliopsida</taxon>
        <taxon>eudicotyledons</taxon>
        <taxon>Gunneridae</taxon>
        <taxon>Pentapetalae</taxon>
        <taxon>rosids</taxon>
        <taxon>fabids</taxon>
        <taxon>Fabales</taxon>
        <taxon>Fabaceae</taxon>
        <taxon>Papilionoideae</taxon>
        <taxon>50 kb inversion clade</taxon>
        <taxon>NPAAA clade</taxon>
        <taxon>Hologalegina</taxon>
        <taxon>IRL clade</taxon>
        <taxon>Fabeae</taxon>
        <taxon>Vicia</taxon>
    </lineage>
</organism>
<evidence type="ECO:0000256" key="3">
    <source>
        <dbReference type="ARBA" id="ARBA00022833"/>
    </source>
</evidence>
<evidence type="ECO:0000313" key="6">
    <source>
        <dbReference type="Proteomes" id="UP001157006"/>
    </source>
</evidence>
<dbReference type="Pfam" id="PF13920">
    <property type="entry name" value="zf-C3HC4_3"/>
    <property type="match status" value="1"/>
</dbReference>
<reference evidence="5 6" key="1">
    <citation type="submission" date="2023-01" db="EMBL/GenBank/DDBJ databases">
        <authorList>
            <person name="Kreplak J."/>
        </authorList>
    </citation>
    <scope>NUCLEOTIDE SEQUENCE [LARGE SCALE GENOMIC DNA]</scope>
</reference>
<dbReference type="PANTHER" id="PTHR42647">
    <property type="entry name" value="SBP (S-RIBONUCLEASE BINDING PROTEIN) FAMILY PROTEIN"/>
    <property type="match status" value="1"/>
</dbReference>